<organism evidence="10 11">
    <name type="scientific">Natronospirillum operosum</name>
    <dbReference type="NCBI Taxonomy" id="2759953"/>
    <lineage>
        <taxon>Bacteria</taxon>
        <taxon>Pseudomonadati</taxon>
        <taxon>Pseudomonadota</taxon>
        <taxon>Gammaproteobacteria</taxon>
        <taxon>Oceanospirillales</taxon>
        <taxon>Natronospirillaceae</taxon>
        <taxon>Natronospirillum</taxon>
    </lineage>
</organism>
<evidence type="ECO:0000256" key="1">
    <source>
        <dbReference type="ARBA" id="ARBA00004236"/>
    </source>
</evidence>
<keyword evidence="7" id="KW-1278">Translocase</keyword>
<dbReference type="PANTHER" id="PTHR42711:SF17">
    <property type="entry name" value="ABC TRANSPORTER ATP-BINDING PROTEIN"/>
    <property type="match status" value="1"/>
</dbReference>
<dbReference type="InterPro" id="IPR017871">
    <property type="entry name" value="ABC_transporter-like_CS"/>
</dbReference>
<evidence type="ECO:0000256" key="2">
    <source>
        <dbReference type="ARBA" id="ARBA00022448"/>
    </source>
</evidence>
<proteinExistence type="predicted"/>
<dbReference type="GO" id="GO:0005524">
    <property type="term" value="F:ATP binding"/>
    <property type="evidence" value="ECO:0007669"/>
    <property type="project" value="UniProtKB-KW"/>
</dbReference>
<dbReference type="GO" id="GO:0005886">
    <property type="term" value="C:plasma membrane"/>
    <property type="evidence" value="ECO:0007669"/>
    <property type="project" value="UniProtKB-SubCell"/>
</dbReference>
<evidence type="ECO:0000256" key="7">
    <source>
        <dbReference type="ARBA" id="ARBA00022967"/>
    </source>
</evidence>
<name>A0A4Z0WF90_9GAMM</name>
<dbReference type="Proteomes" id="UP000297475">
    <property type="component" value="Unassembled WGS sequence"/>
</dbReference>
<dbReference type="OrthoDB" id="9804819at2"/>
<sequence>MEPVIKVESLTKRFRDLTAVDQVSFSVPEGVCFGLLGPNGAGKTTTIEILEGIQRPTSGHVLYFGRAMQARELYQDIGIQFQHTALQDRLTVRETLRLFQAFYDHPLPLEDLIALCALEDIITRDTRRLSGGQRQRLLLALALVNDPRLVFMDEPTTGLDPQARRHFWALVEAIRARGKTILLTTHYMEEAEHLCDQIAIMDRGRIIARGAPEALLREHFSGVMVRMDDARVPADLLARHAGWHQDGQLCFQTEQVETLVTELIAAGVSLHHLQVQAPNLNDLFLQLTGNALRA</sequence>
<dbReference type="InterPro" id="IPR027417">
    <property type="entry name" value="P-loop_NTPase"/>
</dbReference>
<protein>
    <submittedName>
        <fullName evidence="10">ABC transporter ATP-binding protein</fullName>
    </submittedName>
</protein>
<accession>A0A4Z0WF90</accession>
<dbReference type="RefSeq" id="WP_135482680.1">
    <property type="nucleotide sequence ID" value="NZ_SRMF01000002.1"/>
</dbReference>
<dbReference type="SMART" id="SM00382">
    <property type="entry name" value="AAA"/>
    <property type="match status" value="1"/>
</dbReference>
<keyword evidence="6 10" id="KW-0067">ATP-binding</keyword>
<keyword evidence="8" id="KW-0472">Membrane</keyword>
<keyword evidence="3" id="KW-0536">Nodulation</keyword>
<evidence type="ECO:0000256" key="4">
    <source>
        <dbReference type="ARBA" id="ARBA00022475"/>
    </source>
</evidence>
<dbReference type="InterPro" id="IPR003439">
    <property type="entry name" value="ABC_transporter-like_ATP-bd"/>
</dbReference>
<dbReference type="AlphaFoldDB" id="A0A4Z0WF90"/>
<evidence type="ECO:0000256" key="5">
    <source>
        <dbReference type="ARBA" id="ARBA00022741"/>
    </source>
</evidence>
<keyword evidence="11" id="KW-1185">Reference proteome</keyword>
<evidence type="ECO:0000256" key="8">
    <source>
        <dbReference type="ARBA" id="ARBA00023136"/>
    </source>
</evidence>
<dbReference type="Gene3D" id="3.40.50.300">
    <property type="entry name" value="P-loop containing nucleotide triphosphate hydrolases"/>
    <property type="match status" value="1"/>
</dbReference>
<dbReference type="PROSITE" id="PS00211">
    <property type="entry name" value="ABC_TRANSPORTER_1"/>
    <property type="match status" value="1"/>
</dbReference>
<dbReference type="PANTHER" id="PTHR42711">
    <property type="entry name" value="ABC TRANSPORTER ATP-BINDING PROTEIN"/>
    <property type="match status" value="1"/>
</dbReference>
<comment type="caution">
    <text evidence="10">The sequence shown here is derived from an EMBL/GenBank/DDBJ whole genome shotgun (WGS) entry which is preliminary data.</text>
</comment>
<dbReference type="EMBL" id="SRMF01000002">
    <property type="protein sequence ID" value="TGG94112.1"/>
    <property type="molecule type" value="Genomic_DNA"/>
</dbReference>
<evidence type="ECO:0000259" key="9">
    <source>
        <dbReference type="PROSITE" id="PS50893"/>
    </source>
</evidence>
<keyword evidence="5" id="KW-0547">Nucleotide-binding</keyword>
<evidence type="ECO:0000313" key="11">
    <source>
        <dbReference type="Proteomes" id="UP000297475"/>
    </source>
</evidence>
<keyword evidence="2" id="KW-0813">Transport</keyword>
<keyword evidence="4" id="KW-1003">Cell membrane</keyword>
<dbReference type="PROSITE" id="PS50893">
    <property type="entry name" value="ABC_TRANSPORTER_2"/>
    <property type="match status" value="1"/>
</dbReference>
<dbReference type="FunFam" id="3.40.50.300:FF:000589">
    <property type="entry name" value="ABC transporter, ATP-binding subunit"/>
    <property type="match status" value="1"/>
</dbReference>
<reference evidence="10 11" key="1">
    <citation type="submission" date="2019-04" db="EMBL/GenBank/DDBJ databases">
        <title>Natronospirillum operosus gen. nov., sp. nov., a haloalkaliphilic satellite isolated from decaying biomass of laboratory culture of cyanobacterium Geitlerinema sp. and proposal of Natronospirillaceae fam. nov. and Saccharospirillaceae fam. nov.</title>
        <authorList>
            <person name="Kevbrin V."/>
            <person name="Boltyanskaya Y."/>
            <person name="Koziaeva V."/>
            <person name="Grouzdev D.S."/>
            <person name="Park M."/>
            <person name="Cho J."/>
        </authorList>
    </citation>
    <scope>NUCLEOTIDE SEQUENCE [LARGE SCALE GENOMIC DNA]</scope>
    <source>
        <strain evidence="10 11">G-116</strain>
    </source>
</reference>
<dbReference type="InterPro" id="IPR003593">
    <property type="entry name" value="AAA+_ATPase"/>
</dbReference>
<dbReference type="SUPFAM" id="SSF52540">
    <property type="entry name" value="P-loop containing nucleoside triphosphate hydrolases"/>
    <property type="match status" value="1"/>
</dbReference>
<evidence type="ECO:0000256" key="6">
    <source>
        <dbReference type="ARBA" id="ARBA00022840"/>
    </source>
</evidence>
<evidence type="ECO:0000256" key="3">
    <source>
        <dbReference type="ARBA" id="ARBA00022458"/>
    </source>
</evidence>
<gene>
    <name evidence="10" type="ORF">E4656_08015</name>
</gene>
<dbReference type="GO" id="GO:0016887">
    <property type="term" value="F:ATP hydrolysis activity"/>
    <property type="evidence" value="ECO:0007669"/>
    <property type="project" value="InterPro"/>
</dbReference>
<dbReference type="Pfam" id="PF00005">
    <property type="entry name" value="ABC_tran"/>
    <property type="match status" value="1"/>
</dbReference>
<dbReference type="InterPro" id="IPR050763">
    <property type="entry name" value="ABC_transporter_ATP-binding"/>
</dbReference>
<comment type="subcellular location">
    <subcellularLocation>
        <location evidence="1">Cell membrane</location>
    </subcellularLocation>
</comment>
<evidence type="ECO:0000313" key="10">
    <source>
        <dbReference type="EMBL" id="TGG94112.1"/>
    </source>
</evidence>
<feature type="domain" description="ABC transporter" evidence="9">
    <location>
        <begin position="5"/>
        <end position="228"/>
    </location>
</feature>